<dbReference type="CDD" id="cd00553">
    <property type="entry name" value="NAD_synthase"/>
    <property type="match status" value="1"/>
</dbReference>
<evidence type="ECO:0000256" key="1">
    <source>
        <dbReference type="ARBA" id="ARBA00005859"/>
    </source>
</evidence>
<evidence type="ECO:0000256" key="4">
    <source>
        <dbReference type="ARBA" id="ARBA00022741"/>
    </source>
</evidence>
<evidence type="ECO:0000256" key="2">
    <source>
        <dbReference type="ARBA" id="ARBA00022598"/>
    </source>
</evidence>
<feature type="binding site" evidence="8">
    <location>
        <position position="198"/>
    </location>
    <ligand>
        <name>ATP</name>
        <dbReference type="ChEBI" id="CHEBI:30616"/>
    </ligand>
</feature>
<keyword evidence="3 8" id="KW-0479">Metal-binding</keyword>
<evidence type="ECO:0000256" key="10">
    <source>
        <dbReference type="RuleBase" id="RU003812"/>
    </source>
</evidence>
<evidence type="ECO:0000313" key="12">
    <source>
        <dbReference type="EMBL" id="MBK1643617.1"/>
    </source>
</evidence>
<dbReference type="EMBL" id="NRSD01000002">
    <property type="protein sequence ID" value="MBK1643617.1"/>
    <property type="molecule type" value="Genomic_DNA"/>
</dbReference>
<comment type="caution">
    <text evidence="8">Lacks conserved residue(s) required for the propagation of feature annotation.</text>
</comment>
<dbReference type="GO" id="GO:0046872">
    <property type="term" value="F:metal ion binding"/>
    <property type="evidence" value="ECO:0007669"/>
    <property type="project" value="UniProtKB-KW"/>
</dbReference>
<feature type="binding site" evidence="8">
    <location>
        <position position="218"/>
    </location>
    <ligand>
        <name>deamido-NAD(+)</name>
        <dbReference type="ChEBI" id="CHEBI:58437"/>
        <note>ligand shared between two neighboring subunits</note>
    </ligand>
</feature>
<keyword evidence="7 8" id="KW-0520">NAD</keyword>
<comment type="similarity">
    <text evidence="1 8 9">Belongs to the NAD synthetase family.</text>
</comment>
<protein>
    <recommendedName>
        <fullName evidence="8 10">NH(3)-dependent NAD(+) synthetase</fullName>
        <ecNumber evidence="8 10">6.3.1.5</ecNumber>
    </recommendedName>
</protein>
<evidence type="ECO:0000259" key="11">
    <source>
        <dbReference type="Pfam" id="PF02540"/>
    </source>
</evidence>
<dbReference type="GO" id="GO:0009435">
    <property type="term" value="P:NAD+ biosynthetic process"/>
    <property type="evidence" value="ECO:0007669"/>
    <property type="project" value="UniProtKB-UniRule"/>
</dbReference>
<name>A0A9X0WFB3_9GAMM</name>
<evidence type="ECO:0000256" key="7">
    <source>
        <dbReference type="ARBA" id="ARBA00023027"/>
    </source>
</evidence>
<evidence type="ECO:0000313" key="13">
    <source>
        <dbReference type="Proteomes" id="UP001138802"/>
    </source>
</evidence>
<gene>
    <name evidence="8 12" type="primary">nadE</name>
    <name evidence="12" type="ORF">CKO25_02875</name>
</gene>
<dbReference type="RefSeq" id="WP_200386428.1">
    <property type="nucleotide sequence ID" value="NZ_NRSD01000002.1"/>
</dbReference>
<organism evidence="12 13">
    <name type="scientific">Thiocapsa imhoffii</name>
    <dbReference type="NCBI Taxonomy" id="382777"/>
    <lineage>
        <taxon>Bacteria</taxon>
        <taxon>Pseudomonadati</taxon>
        <taxon>Pseudomonadota</taxon>
        <taxon>Gammaproteobacteria</taxon>
        <taxon>Chromatiales</taxon>
        <taxon>Chromatiaceae</taxon>
        <taxon>Thiocapsa</taxon>
    </lineage>
</organism>
<comment type="function">
    <text evidence="8">Catalyzes the ATP-dependent amidation of deamido-NAD to form NAD. Uses ammonia as a nitrogen source.</text>
</comment>
<keyword evidence="4 8" id="KW-0547">Nucleotide-binding</keyword>
<dbReference type="InterPro" id="IPR014729">
    <property type="entry name" value="Rossmann-like_a/b/a_fold"/>
</dbReference>
<dbReference type="GO" id="GO:0005524">
    <property type="term" value="F:ATP binding"/>
    <property type="evidence" value="ECO:0007669"/>
    <property type="project" value="UniProtKB-UniRule"/>
</dbReference>
<dbReference type="Proteomes" id="UP001138802">
    <property type="component" value="Unassembled WGS sequence"/>
</dbReference>
<dbReference type="PANTHER" id="PTHR23090">
    <property type="entry name" value="NH 3 /GLUTAMINE-DEPENDENT NAD + SYNTHETASE"/>
    <property type="match status" value="1"/>
</dbReference>
<evidence type="ECO:0000256" key="9">
    <source>
        <dbReference type="RuleBase" id="RU003811"/>
    </source>
</evidence>
<dbReference type="InterPro" id="IPR022310">
    <property type="entry name" value="NAD/GMP_synthase"/>
</dbReference>
<dbReference type="PANTHER" id="PTHR23090:SF9">
    <property type="entry name" value="GLUTAMINE-DEPENDENT NAD(+) SYNTHETASE"/>
    <property type="match status" value="1"/>
</dbReference>
<feature type="binding site" evidence="8">
    <location>
        <begin position="39"/>
        <end position="46"/>
    </location>
    <ligand>
        <name>ATP</name>
        <dbReference type="ChEBI" id="CHEBI:30616"/>
    </ligand>
</feature>
<reference evidence="12 13" key="1">
    <citation type="journal article" date="2020" name="Microorganisms">
        <title>Osmotic Adaptation and Compatible Solute Biosynthesis of Phototrophic Bacteria as Revealed from Genome Analyses.</title>
        <authorList>
            <person name="Imhoff J.F."/>
            <person name="Rahn T."/>
            <person name="Kunzel S."/>
            <person name="Keller A."/>
            <person name="Neulinger S.C."/>
        </authorList>
    </citation>
    <scope>NUCLEOTIDE SEQUENCE [LARGE SCALE GENOMIC DNA]</scope>
    <source>
        <strain evidence="12 13">DSM 21303</strain>
    </source>
</reference>
<feature type="domain" description="NAD/GMP synthase" evidence="11">
    <location>
        <begin position="17"/>
        <end position="104"/>
    </location>
</feature>
<proteinExistence type="inferred from homology"/>
<keyword evidence="5 8" id="KW-0067">ATP-binding</keyword>
<dbReference type="EC" id="6.3.1.5" evidence="8 10"/>
<feature type="binding site" evidence="8">
    <location>
        <position position="45"/>
    </location>
    <ligand>
        <name>Mg(2+)</name>
        <dbReference type="ChEBI" id="CHEBI:18420"/>
    </ligand>
</feature>
<dbReference type="InterPro" id="IPR003694">
    <property type="entry name" value="NAD_synthase"/>
</dbReference>
<dbReference type="GO" id="GO:0008795">
    <property type="term" value="F:NAD+ synthase activity"/>
    <property type="evidence" value="ECO:0007669"/>
    <property type="project" value="UniProtKB-UniRule"/>
</dbReference>
<feature type="binding site" description="in other chain" evidence="8">
    <location>
        <position position="178"/>
    </location>
    <ligand>
        <name>deamido-NAD(+)</name>
        <dbReference type="ChEBI" id="CHEBI:58437"/>
        <note>ligand shared between two neighboring subunits</note>
    </ligand>
</feature>
<evidence type="ECO:0000256" key="5">
    <source>
        <dbReference type="ARBA" id="ARBA00022840"/>
    </source>
</evidence>
<sequence length="328" mass="36795">MEFNKNILDIDPAEETERLVKWLKQSVQQRLRRTGAIVGLSGGIDSSTVVGLCARAFGPERVVAILMPDQDSDGQSEIFAQKVADRFGIKTIHHEITEAVKGFGGYDLRDAAIRAVFPEYDPAAGYKAKIVLPSNLLEDNSLNVFSVTIVTPAGEEKSKRLNPREYLQIVAASNLKQRSRMATLYYHAESRNYAVVGTSNKNEHDQGFLVKYGDGGVDIQLIAHLYKTQVYQLAAYLGVPQEVQDRTPTSDTYSAHQTQEEFFFRLPFATMDLLWYAQEHGIPAEQVAEVMDLTVAQVQRAYADFVQKHRSTEYLRLPSLKWGDTSTN</sequence>
<keyword evidence="6 8" id="KW-0460">Magnesium</keyword>
<evidence type="ECO:0000256" key="6">
    <source>
        <dbReference type="ARBA" id="ARBA00022842"/>
    </source>
</evidence>
<dbReference type="HAMAP" id="MF_00193">
    <property type="entry name" value="NadE_ammonia_dep"/>
    <property type="match status" value="1"/>
</dbReference>
<feature type="binding site" description="in other chain" evidence="8">
    <location>
        <position position="211"/>
    </location>
    <ligand>
        <name>deamido-NAD(+)</name>
        <dbReference type="ChEBI" id="CHEBI:58437"/>
        <note>ligand shared between two neighboring subunits</note>
    </ligand>
</feature>
<dbReference type="SUPFAM" id="SSF52402">
    <property type="entry name" value="Adenine nucleotide alpha hydrolases-like"/>
    <property type="match status" value="1"/>
</dbReference>
<dbReference type="InterPro" id="IPR022926">
    <property type="entry name" value="NH(3)-dep_NAD(+)_synth"/>
</dbReference>
<feature type="binding site" evidence="8">
    <location>
        <position position="227"/>
    </location>
    <ligand>
        <name>ATP</name>
        <dbReference type="ChEBI" id="CHEBI:30616"/>
    </ligand>
</feature>
<keyword evidence="13" id="KW-1185">Reference proteome</keyword>
<dbReference type="AlphaFoldDB" id="A0A9X0WFB3"/>
<evidence type="ECO:0000256" key="3">
    <source>
        <dbReference type="ARBA" id="ARBA00022723"/>
    </source>
</evidence>
<feature type="binding site" evidence="8">
    <location>
        <position position="249"/>
    </location>
    <ligand>
        <name>ATP</name>
        <dbReference type="ChEBI" id="CHEBI:30616"/>
    </ligand>
</feature>
<dbReference type="GO" id="GO:0004359">
    <property type="term" value="F:glutaminase activity"/>
    <property type="evidence" value="ECO:0007669"/>
    <property type="project" value="InterPro"/>
</dbReference>
<dbReference type="NCBIfam" id="NF002048">
    <property type="entry name" value="PRK00876.1"/>
    <property type="match status" value="1"/>
</dbReference>
<dbReference type="GO" id="GO:0003952">
    <property type="term" value="F:NAD+ synthase (glutamine-hydrolyzing) activity"/>
    <property type="evidence" value="ECO:0007669"/>
    <property type="project" value="InterPro"/>
</dbReference>
<dbReference type="Gene3D" id="3.40.50.620">
    <property type="entry name" value="HUPs"/>
    <property type="match status" value="1"/>
</dbReference>
<evidence type="ECO:0000256" key="8">
    <source>
        <dbReference type="HAMAP-Rule" id="MF_00193"/>
    </source>
</evidence>
<comment type="catalytic activity">
    <reaction evidence="8 10">
        <text>deamido-NAD(+) + NH4(+) + ATP = AMP + diphosphate + NAD(+) + H(+)</text>
        <dbReference type="Rhea" id="RHEA:21188"/>
        <dbReference type="ChEBI" id="CHEBI:15378"/>
        <dbReference type="ChEBI" id="CHEBI:28938"/>
        <dbReference type="ChEBI" id="CHEBI:30616"/>
        <dbReference type="ChEBI" id="CHEBI:33019"/>
        <dbReference type="ChEBI" id="CHEBI:57540"/>
        <dbReference type="ChEBI" id="CHEBI:58437"/>
        <dbReference type="ChEBI" id="CHEBI:456215"/>
        <dbReference type="EC" id="6.3.1.5"/>
    </reaction>
</comment>
<dbReference type="GO" id="GO:0005737">
    <property type="term" value="C:cytoplasm"/>
    <property type="evidence" value="ECO:0007669"/>
    <property type="project" value="InterPro"/>
</dbReference>
<comment type="caution">
    <text evidence="12">The sequence shown here is derived from an EMBL/GenBank/DDBJ whole genome shotgun (WGS) entry which is preliminary data.</text>
</comment>
<accession>A0A9X0WFB3</accession>
<feature type="binding site" evidence="8">
    <location>
        <position position="203"/>
    </location>
    <ligand>
        <name>Mg(2+)</name>
        <dbReference type="ChEBI" id="CHEBI:18420"/>
    </ligand>
</feature>
<keyword evidence="2 8" id="KW-0436">Ligase</keyword>
<comment type="subunit">
    <text evidence="8">Homodimer.</text>
</comment>
<dbReference type="Pfam" id="PF02540">
    <property type="entry name" value="NAD_synthase"/>
    <property type="match status" value="2"/>
</dbReference>
<feature type="domain" description="NAD/GMP synthase" evidence="11">
    <location>
        <begin position="160"/>
        <end position="300"/>
    </location>
</feature>
<comment type="pathway">
    <text evidence="8">Cofactor biosynthesis; NAD(+) biosynthesis; NAD(+) from deamido-NAD(+) (ammonia route): step 1/1.</text>
</comment>
<dbReference type="NCBIfam" id="TIGR00552">
    <property type="entry name" value="nadE"/>
    <property type="match status" value="1"/>
</dbReference>